<reference evidence="8 9" key="1">
    <citation type="journal article" date="2011" name="Front. Microbiol.">
        <title>Genomic signatures of strain selection and enhancement in Bacillus atrophaeus var. globigii, a historical biowarfare simulant.</title>
        <authorList>
            <person name="Gibbons H.S."/>
            <person name="Broomall S.M."/>
            <person name="McNew L.A."/>
            <person name="Daligault H."/>
            <person name="Chapman C."/>
            <person name="Bruce D."/>
            <person name="Karavis M."/>
            <person name="Krepps M."/>
            <person name="McGregor P.A."/>
            <person name="Hong C."/>
            <person name="Park K.H."/>
            <person name="Akmal A."/>
            <person name="Feldman A."/>
            <person name="Lin J.S."/>
            <person name="Chang W.E."/>
            <person name="Higgs B.W."/>
            <person name="Demirev P."/>
            <person name="Lindquist J."/>
            <person name="Liem A."/>
            <person name="Fochler E."/>
            <person name="Read T.D."/>
            <person name="Tapia R."/>
            <person name="Johnson S."/>
            <person name="Bishop-Lilly K.A."/>
            <person name="Detter C."/>
            <person name="Han C."/>
            <person name="Sozhamannan S."/>
            <person name="Rosenzweig C.N."/>
            <person name="Skowronski E.W."/>
        </authorList>
    </citation>
    <scope>NUCLEOTIDE SEQUENCE [LARGE SCALE GENOMIC DNA]</scope>
    <source>
        <strain evidence="8 9">CL-SP19</strain>
    </source>
</reference>
<evidence type="ECO:0000256" key="6">
    <source>
        <dbReference type="PROSITE-ProRule" id="PRU01362"/>
    </source>
</evidence>
<dbReference type="GO" id="GO:0016757">
    <property type="term" value="F:glycosyltransferase activity"/>
    <property type="evidence" value="ECO:0007669"/>
    <property type="project" value="UniProtKB-UniRule"/>
</dbReference>
<feature type="active site" evidence="6">
    <location>
        <position position="166"/>
    </location>
</feature>
<dbReference type="GO" id="GO:0016779">
    <property type="term" value="F:nucleotidyltransferase activity"/>
    <property type="evidence" value="ECO:0007669"/>
    <property type="project" value="UniProtKB-UniRule"/>
</dbReference>
<proteinExistence type="inferred from homology"/>
<keyword evidence="5 6" id="KW-0238">DNA-binding</keyword>
<accession>A0A432ZJ77</accession>
<evidence type="ECO:0000256" key="1">
    <source>
        <dbReference type="ARBA" id="ARBA00022649"/>
    </source>
</evidence>
<comment type="catalytic activity">
    <reaction evidence="6">
        <text>a thymidine in DNA + NAD(+) = an N-(ADP-alpha-D-ribosyl)-thymidine in DNA + nicotinamide + H(+)</text>
        <dbReference type="Rhea" id="RHEA:71651"/>
        <dbReference type="Rhea" id="RHEA-COMP:13556"/>
        <dbReference type="Rhea" id="RHEA-COMP:18051"/>
        <dbReference type="ChEBI" id="CHEBI:15378"/>
        <dbReference type="ChEBI" id="CHEBI:17154"/>
        <dbReference type="ChEBI" id="CHEBI:57540"/>
        <dbReference type="ChEBI" id="CHEBI:137386"/>
        <dbReference type="ChEBI" id="CHEBI:191199"/>
    </reaction>
</comment>
<sequence length="213" mass="24643">MYKNLNPDKALIWRIVHRDNLDWILEHGVYASSSNHRSDDWVSIGSDELIDKRSRREVPVAPGGTLSDYVPFYFTPFSPMLYNIKTGRGGVIRRNNEEIVILVSSLHDVYQAGLSYVYTDCHAYSALANYYNEPDSLSEIDWELIQKRDFKRAPDDLGKLDRYQAEALIHRHFPTSLLKGIVCFNESVKQSAEQKADKHGQNLKIIARSEWYF</sequence>
<evidence type="ECO:0000256" key="3">
    <source>
        <dbReference type="ARBA" id="ARBA00022679"/>
    </source>
</evidence>
<dbReference type="EMBL" id="PIQF01000001">
    <property type="protein sequence ID" value="RUO77880.1"/>
    <property type="molecule type" value="Genomic_DNA"/>
</dbReference>
<dbReference type="GO" id="GO:0003677">
    <property type="term" value="F:DNA binding"/>
    <property type="evidence" value="ECO:0007669"/>
    <property type="project" value="UniProtKB-UniRule"/>
</dbReference>
<keyword evidence="9" id="KW-1185">Reference proteome</keyword>
<keyword evidence="3 6" id="KW-0808">Transferase</keyword>
<name>A0A432ZJ77_9GAMM</name>
<evidence type="ECO:0000256" key="5">
    <source>
        <dbReference type="ARBA" id="ARBA00023125"/>
    </source>
</evidence>
<evidence type="ECO:0000256" key="2">
    <source>
        <dbReference type="ARBA" id="ARBA00022676"/>
    </source>
</evidence>
<feature type="binding site" evidence="6">
    <location>
        <position position="53"/>
    </location>
    <ligand>
        <name>NAD(+)</name>
        <dbReference type="ChEBI" id="CHEBI:57540"/>
    </ligand>
</feature>
<evidence type="ECO:0000256" key="4">
    <source>
        <dbReference type="ARBA" id="ARBA00022695"/>
    </source>
</evidence>
<feature type="domain" description="DarT" evidence="7">
    <location>
        <begin position="10"/>
        <end position="213"/>
    </location>
</feature>
<dbReference type="Pfam" id="PF14487">
    <property type="entry name" value="DarT"/>
    <property type="match status" value="1"/>
</dbReference>
<dbReference type="OrthoDB" id="9813972at2"/>
<dbReference type="Proteomes" id="UP000287908">
    <property type="component" value="Unassembled WGS sequence"/>
</dbReference>
<evidence type="ECO:0000313" key="8">
    <source>
        <dbReference type="EMBL" id="RUO77880.1"/>
    </source>
</evidence>
<dbReference type="InterPro" id="IPR029494">
    <property type="entry name" value="DarT"/>
</dbReference>
<keyword evidence="2 6" id="KW-0328">Glycosyltransferase</keyword>
<keyword evidence="4 6" id="KW-0548">Nucleotidyltransferase</keyword>
<evidence type="ECO:0000259" key="7">
    <source>
        <dbReference type="PROSITE" id="PS52018"/>
    </source>
</evidence>
<keyword evidence="1 6" id="KW-1277">Toxin-antitoxin system</keyword>
<feature type="binding site" evidence="6">
    <location>
        <begin position="14"/>
        <end position="16"/>
    </location>
    <ligand>
        <name>NAD(+)</name>
        <dbReference type="ChEBI" id="CHEBI:57540"/>
    </ligand>
</feature>
<comment type="caution">
    <text evidence="8">The sequence shown here is derived from an EMBL/GenBank/DDBJ whole genome shotgun (WGS) entry which is preliminary data.</text>
</comment>
<dbReference type="RefSeq" id="WP_034821475.1">
    <property type="nucleotide sequence ID" value="NZ_PIQF01000001.1"/>
</dbReference>
<comment type="similarity">
    <text evidence="6">Belongs to the DarT ADP-ribosyltransferase family.</text>
</comment>
<comment type="caution">
    <text evidence="6">Lacks conserved residue(s) required for the propagation of feature annotation.</text>
</comment>
<evidence type="ECO:0000313" key="9">
    <source>
        <dbReference type="Proteomes" id="UP000287908"/>
    </source>
</evidence>
<protein>
    <submittedName>
        <fullName evidence="8">DUF4433 domain-containing protein</fullName>
    </submittedName>
</protein>
<dbReference type="PROSITE" id="PS52018">
    <property type="entry name" value="DART"/>
    <property type="match status" value="1"/>
</dbReference>
<organism evidence="8 9">
    <name type="scientific">Idiomarina seosinensis</name>
    <dbReference type="NCBI Taxonomy" id="281739"/>
    <lineage>
        <taxon>Bacteria</taxon>
        <taxon>Pseudomonadati</taxon>
        <taxon>Pseudomonadota</taxon>
        <taxon>Gammaproteobacteria</taxon>
        <taxon>Alteromonadales</taxon>
        <taxon>Idiomarinaceae</taxon>
        <taxon>Idiomarina</taxon>
    </lineage>
</organism>
<dbReference type="AlphaFoldDB" id="A0A432ZJ77"/>
<gene>
    <name evidence="8" type="ORF">CWI81_05205</name>
</gene>
<feature type="active site" description="Proton acceptor" evidence="6">
    <location>
        <position position="53"/>
    </location>
</feature>